<dbReference type="PRINTS" id="PR00081">
    <property type="entry name" value="GDHRDH"/>
</dbReference>
<evidence type="ECO:0000313" key="4">
    <source>
        <dbReference type="Proteomes" id="UP000094819"/>
    </source>
</evidence>
<keyword evidence="4" id="KW-1185">Reference proteome</keyword>
<organism evidence="3 4">
    <name type="scientific">Cryptococcus wingfieldii CBS 7118</name>
    <dbReference type="NCBI Taxonomy" id="1295528"/>
    <lineage>
        <taxon>Eukaryota</taxon>
        <taxon>Fungi</taxon>
        <taxon>Dikarya</taxon>
        <taxon>Basidiomycota</taxon>
        <taxon>Agaricomycotina</taxon>
        <taxon>Tremellomycetes</taxon>
        <taxon>Tremellales</taxon>
        <taxon>Cryptococcaceae</taxon>
        <taxon>Cryptococcus</taxon>
    </lineage>
</organism>
<dbReference type="PANTHER" id="PTHR42760">
    <property type="entry name" value="SHORT-CHAIN DEHYDROGENASES/REDUCTASES FAMILY MEMBER"/>
    <property type="match status" value="1"/>
</dbReference>
<comment type="caution">
    <text evidence="3">The sequence shown here is derived from an EMBL/GenBank/DDBJ whole genome shotgun (WGS) entry which is preliminary data.</text>
</comment>
<dbReference type="CDD" id="cd05233">
    <property type="entry name" value="SDR_c"/>
    <property type="match status" value="1"/>
</dbReference>
<reference evidence="3 4" key="1">
    <citation type="submission" date="2016-06" db="EMBL/GenBank/DDBJ databases">
        <title>Evolution of pathogenesis and genome organization in the Tremellales.</title>
        <authorList>
            <person name="Cuomo C."/>
            <person name="Litvintseva A."/>
            <person name="Heitman J."/>
            <person name="Chen Y."/>
            <person name="Sun S."/>
            <person name="Springer D."/>
            <person name="Dromer F."/>
            <person name="Young S."/>
            <person name="Zeng Q."/>
            <person name="Chapman S."/>
            <person name="Gujja S."/>
            <person name="Saif S."/>
            <person name="Birren B."/>
        </authorList>
    </citation>
    <scope>NUCLEOTIDE SEQUENCE [LARGE SCALE GENOMIC DNA]</scope>
    <source>
        <strain evidence="3 4">CBS 7118</strain>
    </source>
</reference>
<dbReference type="OrthoDB" id="4131217at2759"/>
<evidence type="ECO:0000256" key="2">
    <source>
        <dbReference type="ARBA" id="ARBA00023002"/>
    </source>
</evidence>
<dbReference type="Proteomes" id="UP000094819">
    <property type="component" value="Unassembled WGS sequence"/>
</dbReference>
<dbReference type="InterPro" id="IPR002347">
    <property type="entry name" value="SDR_fam"/>
</dbReference>
<dbReference type="AlphaFoldDB" id="A0A1E3J1F2"/>
<dbReference type="Pfam" id="PF00106">
    <property type="entry name" value="adh_short"/>
    <property type="match status" value="1"/>
</dbReference>
<dbReference type="GO" id="GO:0016616">
    <property type="term" value="F:oxidoreductase activity, acting on the CH-OH group of donors, NAD or NADP as acceptor"/>
    <property type="evidence" value="ECO:0007669"/>
    <property type="project" value="TreeGrafter"/>
</dbReference>
<dbReference type="EMBL" id="AWGH01000014">
    <property type="protein sequence ID" value="ODN94658.1"/>
    <property type="molecule type" value="Genomic_DNA"/>
</dbReference>
<sequence>MSRLCLEKGKTIPGGSIVLTASVGGLKANAGPIPYFAAKASVISMAQTSAFALKGTNIRVNAICPEFIDASLPIFFYDEPILSQDLNLEIVAIALYRQAFPEISTMSELRQTVQRTARHCRDQGLGMLQISSKDDILPEPFLIDSSSTPGDQQHASAFSYRVASEQLVSLGLRAGYLGPITAYCFRYNFANVIGGAADDSSLATSFGHTVYSSARLRHYTANMPLYDPVLPRSSDRILLPIQFWECY</sequence>
<dbReference type="Gene3D" id="3.40.50.720">
    <property type="entry name" value="NAD(P)-binding Rossmann-like Domain"/>
    <property type="match status" value="1"/>
</dbReference>
<gene>
    <name evidence="3" type="ORF">L198_04799</name>
</gene>
<dbReference type="PANTHER" id="PTHR42760:SF133">
    <property type="entry name" value="3-OXOACYL-[ACYL-CARRIER-PROTEIN] REDUCTASE"/>
    <property type="match status" value="1"/>
</dbReference>
<accession>A0A1E3J1F2</accession>
<dbReference type="GeneID" id="30194012"/>
<proteinExistence type="inferred from homology"/>
<dbReference type="InterPro" id="IPR036291">
    <property type="entry name" value="NAD(P)-bd_dom_sf"/>
</dbReference>
<protein>
    <submittedName>
        <fullName evidence="3">Uncharacterized protein</fullName>
    </submittedName>
</protein>
<comment type="similarity">
    <text evidence="1">Belongs to the short-chain dehydrogenases/reductases (SDR) family.</text>
</comment>
<dbReference type="RefSeq" id="XP_019030937.1">
    <property type="nucleotide sequence ID" value="XM_019176905.1"/>
</dbReference>
<name>A0A1E3J1F2_9TREE</name>
<evidence type="ECO:0000313" key="3">
    <source>
        <dbReference type="EMBL" id="ODN94658.1"/>
    </source>
</evidence>
<dbReference type="SUPFAM" id="SSF51735">
    <property type="entry name" value="NAD(P)-binding Rossmann-fold domains"/>
    <property type="match status" value="1"/>
</dbReference>
<keyword evidence="2" id="KW-0560">Oxidoreductase</keyword>
<evidence type="ECO:0000256" key="1">
    <source>
        <dbReference type="ARBA" id="ARBA00006484"/>
    </source>
</evidence>